<dbReference type="AlphaFoldDB" id="R7U9V6"/>
<evidence type="ECO:0000313" key="8">
    <source>
        <dbReference type="EnsemblMetazoa" id="CapteP205182"/>
    </source>
</evidence>
<keyword evidence="2" id="KW-0862">Zinc</keyword>
<dbReference type="InterPro" id="IPR001841">
    <property type="entry name" value="Znf_RING"/>
</dbReference>
<keyword evidence="9" id="KW-1185">Reference proteome</keyword>
<dbReference type="GO" id="GO:0005634">
    <property type="term" value="C:nucleus"/>
    <property type="evidence" value="ECO:0007669"/>
    <property type="project" value="TreeGrafter"/>
</dbReference>
<evidence type="ECO:0000256" key="5">
    <source>
        <dbReference type="SAM" id="MobiDB-lite"/>
    </source>
</evidence>
<dbReference type="EMBL" id="AMQN01009868">
    <property type="status" value="NOT_ANNOTATED_CDS"/>
    <property type="molecule type" value="Genomic_DNA"/>
</dbReference>
<dbReference type="SMART" id="SM00184">
    <property type="entry name" value="RING"/>
    <property type="match status" value="1"/>
</dbReference>
<dbReference type="HOGENOM" id="CLU_047752_0_0_1"/>
<feature type="region of interest" description="Disordered" evidence="5">
    <location>
        <begin position="372"/>
        <end position="392"/>
    </location>
</feature>
<sequence>MRVSCLICTEQFNSHRDVAATQCGHVFHQECLLNWFRQSPTCPQCRERIQHKKIIKKLFFTQNEDDDDDRAADSQLAGQLETTQERLQEKVKKLTEQEVRNAALEAENLRLAEKYRSLEGKYQQESSACRMLKKNLQVQQVMVKEGEKAKDEAASLRTQLETYAGIKKLVKDAEGEIGDMLQQYSDKRQLATWCGVLQKELSAKRLESQRLNKEVMCAKKETSVKKMMLTEKMAELHSLRDQMENIVSDLHAAERKIVALERKVMEGTSLRSSPDLTAAKRRRKMSSENSDVCVTKTLKINCSSSERPPESSCVLRPNISPPNLPAMASFLQKPSKLDKSSVVRTGYNGLGGHGKIIVPHKKATFDLFRQSRLPQGGRGKDPPLPSLSQNFF</sequence>
<dbReference type="OrthoDB" id="8062037at2759"/>
<feature type="coiled-coil region" evidence="4">
    <location>
        <begin position="77"/>
        <end position="121"/>
    </location>
</feature>
<evidence type="ECO:0000256" key="3">
    <source>
        <dbReference type="PROSITE-ProRule" id="PRU00175"/>
    </source>
</evidence>
<evidence type="ECO:0000256" key="4">
    <source>
        <dbReference type="SAM" id="Coils"/>
    </source>
</evidence>
<dbReference type="InterPro" id="IPR013083">
    <property type="entry name" value="Znf_RING/FYVE/PHD"/>
</dbReference>
<protein>
    <recommendedName>
        <fullName evidence="6">RING-type domain-containing protein</fullName>
    </recommendedName>
</protein>
<feature type="domain" description="RING-type" evidence="6">
    <location>
        <begin position="5"/>
        <end position="46"/>
    </location>
</feature>
<dbReference type="PROSITE" id="PS50089">
    <property type="entry name" value="ZF_RING_2"/>
    <property type="match status" value="1"/>
</dbReference>
<dbReference type="InterPro" id="IPR052639">
    <property type="entry name" value="TRAIP_ubiq-protein_ligase"/>
</dbReference>
<dbReference type="STRING" id="283909.R7U9V6"/>
<keyword evidence="1 3" id="KW-0863">Zinc-finger</keyword>
<keyword evidence="4" id="KW-0175">Coiled coil</keyword>
<dbReference type="GO" id="GO:0016567">
    <property type="term" value="P:protein ubiquitination"/>
    <property type="evidence" value="ECO:0007669"/>
    <property type="project" value="TreeGrafter"/>
</dbReference>
<proteinExistence type="predicted"/>
<dbReference type="GO" id="GO:0008270">
    <property type="term" value="F:zinc ion binding"/>
    <property type="evidence" value="ECO:0007669"/>
    <property type="project" value="UniProtKB-KW"/>
</dbReference>
<gene>
    <name evidence="7" type="ORF">CAPTEDRAFT_205182</name>
</gene>
<accession>R7U9V6</accession>
<dbReference type="EnsemblMetazoa" id="CapteT205182">
    <property type="protein sequence ID" value="CapteP205182"/>
    <property type="gene ID" value="CapteG205182"/>
</dbReference>
<dbReference type="GO" id="GO:0061630">
    <property type="term" value="F:ubiquitin protein ligase activity"/>
    <property type="evidence" value="ECO:0007669"/>
    <property type="project" value="TreeGrafter"/>
</dbReference>
<reference evidence="8" key="3">
    <citation type="submission" date="2015-06" db="UniProtKB">
        <authorList>
            <consortium name="EnsemblMetazoa"/>
        </authorList>
    </citation>
    <scope>IDENTIFICATION</scope>
</reference>
<reference evidence="9" key="1">
    <citation type="submission" date="2012-12" db="EMBL/GenBank/DDBJ databases">
        <authorList>
            <person name="Hellsten U."/>
            <person name="Grimwood J."/>
            <person name="Chapman J.A."/>
            <person name="Shapiro H."/>
            <person name="Aerts A."/>
            <person name="Otillar R.P."/>
            <person name="Terry A.Y."/>
            <person name="Boore J.L."/>
            <person name="Simakov O."/>
            <person name="Marletaz F."/>
            <person name="Cho S.-J."/>
            <person name="Edsinger-Gonzales E."/>
            <person name="Havlak P."/>
            <person name="Kuo D.-H."/>
            <person name="Larsson T."/>
            <person name="Lv J."/>
            <person name="Arendt D."/>
            <person name="Savage R."/>
            <person name="Osoegawa K."/>
            <person name="de Jong P."/>
            <person name="Lindberg D.R."/>
            <person name="Seaver E.C."/>
            <person name="Weisblat D.A."/>
            <person name="Putnam N.H."/>
            <person name="Grigoriev I.V."/>
            <person name="Rokhsar D.S."/>
        </authorList>
    </citation>
    <scope>NUCLEOTIDE SEQUENCE</scope>
    <source>
        <strain evidence="9">I ESC-2004</strain>
    </source>
</reference>
<keyword evidence="1 3" id="KW-0479">Metal-binding</keyword>
<dbReference type="GO" id="GO:0031297">
    <property type="term" value="P:replication fork processing"/>
    <property type="evidence" value="ECO:0007669"/>
    <property type="project" value="TreeGrafter"/>
</dbReference>
<dbReference type="Proteomes" id="UP000014760">
    <property type="component" value="Unassembled WGS sequence"/>
</dbReference>
<reference evidence="7 9" key="2">
    <citation type="journal article" date="2013" name="Nature">
        <title>Insights into bilaterian evolution from three spiralian genomes.</title>
        <authorList>
            <person name="Simakov O."/>
            <person name="Marletaz F."/>
            <person name="Cho S.J."/>
            <person name="Edsinger-Gonzales E."/>
            <person name="Havlak P."/>
            <person name="Hellsten U."/>
            <person name="Kuo D.H."/>
            <person name="Larsson T."/>
            <person name="Lv J."/>
            <person name="Arendt D."/>
            <person name="Savage R."/>
            <person name="Osoegawa K."/>
            <person name="de Jong P."/>
            <person name="Grimwood J."/>
            <person name="Chapman J.A."/>
            <person name="Shapiro H."/>
            <person name="Aerts A."/>
            <person name="Otillar R.P."/>
            <person name="Terry A.Y."/>
            <person name="Boore J.L."/>
            <person name="Grigoriev I.V."/>
            <person name="Lindberg D.R."/>
            <person name="Seaver E.C."/>
            <person name="Weisblat D.A."/>
            <person name="Putnam N.H."/>
            <person name="Rokhsar D.S."/>
        </authorList>
    </citation>
    <scope>NUCLEOTIDE SEQUENCE</scope>
    <source>
        <strain evidence="7 9">I ESC-2004</strain>
    </source>
</reference>
<dbReference type="Gene3D" id="3.30.40.10">
    <property type="entry name" value="Zinc/RING finger domain, C3HC4 (zinc finger)"/>
    <property type="match status" value="1"/>
</dbReference>
<evidence type="ECO:0000259" key="6">
    <source>
        <dbReference type="PROSITE" id="PS50089"/>
    </source>
</evidence>
<dbReference type="OMA" id="GHMFHHS"/>
<dbReference type="EMBL" id="KB306425">
    <property type="protein sequence ID" value="ELT99895.1"/>
    <property type="molecule type" value="Genomic_DNA"/>
</dbReference>
<dbReference type="SUPFAM" id="SSF57850">
    <property type="entry name" value="RING/U-box"/>
    <property type="match status" value="1"/>
</dbReference>
<evidence type="ECO:0000313" key="7">
    <source>
        <dbReference type="EMBL" id="ELT99895.1"/>
    </source>
</evidence>
<evidence type="ECO:0000256" key="1">
    <source>
        <dbReference type="ARBA" id="ARBA00022771"/>
    </source>
</evidence>
<organism evidence="7">
    <name type="scientific">Capitella teleta</name>
    <name type="common">Polychaete worm</name>
    <dbReference type="NCBI Taxonomy" id="283909"/>
    <lineage>
        <taxon>Eukaryota</taxon>
        <taxon>Metazoa</taxon>
        <taxon>Spiralia</taxon>
        <taxon>Lophotrochozoa</taxon>
        <taxon>Annelida</taxon>
        <taxon>Polychaeta</taxon>
        <taxon>Sedentaria</taxon>
        <taxon>Scolecida</taxon>
        <taxon>Capitellidae</taxon>
        <taxon>Capitella</taxon>
    </lineage>
</organism>
<evidence type="ECO:0000256" key="2">
    <source>
        <dbReference type="ARBA" id="ARBA00022833"/>
    </source>
</evidence>
<dbReference type="PANTHER" id="PTHR46569:SF1">
    <property type="entry name" value="E3 UBIQUITIN-PROTEIN LIGASE RFWD3-RELATED"/>
    <property type="match status" value="1"/>
</dbReference>
<name>R7U9V6_CAPTE</name>
<feature type="coiled-coil region" evidence="4">
    <location>
        <begin position="201"/>
        <end position="263"/>
    </location>
</feature>
<evidence type="ECO:0000313" key="9">
    <source>
        <dbReference type="Proteomes" id="UP000014760"/>
    </source>
</evidence>
<dbReference type="GO" id="GO:0090734">
    <property type="term" value="C:site of DNA damage"/>
    <property type="evidence" value="ECO:0007669"/>
    <property type="project" value="TreeGrafter"/>
</dbReference>
<dbReference type="Pfam" id="PF13639">
    <property type="entry name" value="zf-RING_2"/>
    <property type="match status" value="1"/>
</dbReference>
<dbReference type="PANTHER" id="PTHR46569">
    <property type="entry name" value="E3 UBIQUITIN-PROTEIN LIGASE TRAIP"/>
    <property type="match status" value="1"/>
</dbReference>